<dbReference type="RefSeq" id="WP_342022895.1">
    <property type="nucleotide sequence ID" value="NZ_CP151657.1"/>
</dbReference>
<protein>
    <submittedName>
        <fullName evidence="2">DNA polymerase III subunit delta</fullName>
        <ecNumber evidence="2">2.7.7.7</ecNumber>
    </submittedName>
</protein>
<dbReference type="Proteomes" id="UP001448858">
    <property type="component" value="Chromosome"/>
</dbReference>
<dbReference type="Gene3D" id="3.40.50.300">
    <property type="entry name" value="P-loop containing nucleotide triphosphate hydrolases"/>
    <property type="match status" value="1"/>
</dbReference>
<dbReference type="GO" id="GO:0003887">
    <property type="term" value="F:DNA-directed DNA polymerase activity"/>
    <property type="evidence" value="ECO:0007669"/>
    <property type="project" value="UniProtKB-EC"/>
</dbReference>
<name>A0ABZ2ZST6_9MICC</name>
<proteinExistence type="predicted"/>
<dbReference type="NCBIfam" id="TIGR00678">
    <property type="entry name" value="holB"/>
    <property type="match status" value="1"/>
</dbReference>
<reference evidence="2 3" key="1">
    <citation type="submission" date="2024-04" db="EMBL/GenBank/DDBJ databases">
        <title>Arthrobacter sp. from Plains bison fecal sample.</title>
        <authorList>
            <person name="Ruzzini A."/>
        </authorList>
    </citation>
    <scope>NUCLEOTIDE SEQUENCE [LARGE SCALE GENOMIC DNA]</scope>
    <source>
        <strain evidence="2 3">EINP1</strain>
    </source>
</reference>
<dbReference type="NCBIfam" id="NF005926">
    <property type="entry name" value="PRK07940.1"/>
    <property type="match status" value="1"/>
</dbReference>
<keyword evidence="2" id="KW-0548">Nucleotidyltransferase</keyword>
<dbReference type="InterPro" id="IPR003593">
    <property type="entry name" value="AAA+_ATPase"/>
</dbReference>
<dbReference type="EC" id="2.7.7.7" evidence="2"/>
<keyword evidence="3" id="KW-1185">Reference proteome</keyword>
<gene>
    <name evidence="2" type="ORF">AAE021_13760</name>
</gene>
<dbReference type="EMBL" id="CP151657">
    <property type="protein sequence ID" value="WZP15229.1"/>
    <property type="molecule type" value="Genomic_DNA"/>
</dbReference>
<dbReference type="SMART" id="SM00382">
    <property type="entry name" value="AAA"/>
    <property type="match status" value="1"/>
</dbReference>
<keyword evidence="2" id="KW-0808">Transferase</keyword>
<organism evidence="2 3">
    <name type="scientific">Arthrobacter citreus</name>
    <dbReference type="NCBI Taxonomy" id="1670"/>
    <lineage>
        <taxon>Bacteria</taxon>
        <taxon>Bacillati</taxon>
        <taxon>Actinomycetota</taxon>
        <taxon>Actinomycetes</taxon>
        <taxon>Micrococcales</taxon>
        <taxon>Micrococcaceae</taxon>
        <taxon>Arthrobacter</taxon>
    </lineage>
</organism>
<evidence type="ECO:0000313" key="3">
    <source>
        <dbReference type="Proteomes" id="UP001448858"/>
    </source>
</evidence>
<evidence type="ECO:0000259" key="1">
    <source>
        <dbReference type="SMART" id="SM00382"/>
    </source>
</evidence>
<dbReference type="SUPFAM" id="SSF52540">
    <property type="entry name" value="P-loop containing nucleoside triphosphate hydrolases"/>
    <property type="match status" value="1"/>
</dbReference>
<dbReference type="PANTHER" id="PTHR11669">
    <property type="entry name" value="REPLICATION FACTOR C / DNA POLYMERASE III GAMMA-TAU SUBUNIT"/>
    <property type="match status" value="1"/>
</dbReference>
<dbReference type="InterPro" id="IPR027417">
    <property type="entry name" value="P-loop_NTPase"/>
</dbReference>
<sequence length="380" mass="41305">MSVWDDLQGQAPVVEQLRRGAAQATPNHAWLFTGPPGSGRSNAARAFAAALLCDAPDPALRGCGECKACRTALAGSHADVTSVTTEKVTISIVEARELVRKAQDKPSTGRWRVIIVEDADRMQERSTNVLLKAIEEPPPRTIWLLCAPSPGDVLVTIRSRCRAVSLRLPPVEDVADLLVCRDGIDPEVAQNAARAAQSHIGIAKRLATDEGARTRRESIVRLPLSLRNVSGAMKAAADLVALAEAEATSSFEQRDAAERQALLASLGASETGAVPPSIRSQVKRLEEDQVRRAKRSKNDYFDRALTDLLSFYRDVLMLQLGSGDSLVNENLRRELTEYASHGSPEQTLLRMEEINLVRRRLVSTNVAPLLAIEAMAVSLL</sequence>
<dbReference type="PANTHER" id="PTHR11669:SF8">
    <property type="entry name" value="DNA POLYMERASE III SUBUNIT DELTA"/>
    <property type="match status" value="1"/>
</dbReference>
<dbReference type="Pfam" id="PF13177">
    <property type="entry name" value="DNA_pol3_delta2"/>
    <property type="match status" value="1"/>
</dbReference>
<feature type="domain" description="AAA+ ATPase" evidence="1">
    <location>
        <begin position="26"/>
        <end position="169"/>
    </location>
</feature>
<dbReference type="InterPro" id="IPR050238">
    <property type="entry name" value="DNA_Rep/Repair_Clamp_Loader"/>
</dbReference>
<dbReference type="InterPro" id="IPR004622">
    <property type="entry name" value="DNA_pol_HolB"/>
</dbReference>
<evidence type="ECO:0000313" key="2">
    <source>
        <dbReference type="EMBL" id="WZP15229.1"/>
    </source>
</evidence>
<accession>A0ABZ2ZST6</accession>